<dbReference type="PANTHER" id="PTHR13140">
    <property type="entry name" value="MYOSIN"/>
    <property type="match status" value="1"/>
</dbReference>
<evidence type="ECO:0000256" key="6">
    <source>
        <dbReference type="ARBA" id="ARBA00023203"/>
    </source>
</evidence>
<evidence type="ECO:0000256" key="1">
    <source>
        <dbReference type="ARBA" id="ARBA00022741"/>
    </source>
</evidence>
<dbReference type="Gene3D" id="1.20.58.530">
    <property type="match status" value="1"/>
</dbReference>
<dbReference type="GO" id="GO:0007015">
    <property type="term" value="P:actin filament organization"/>
    <property type="evidence" value="ECO:0007669"/>
    <property type="project" value="TreeGrafter"/>
</dbReference>
<dbReference type="Gene3D" id="6.20.240.20">
    <property type="match status" value="1"/>
</dbReference>
<dbReference type="PROSITE" id="PS50096">
    <property type="entry name" value="IQ"/>
    <property type="match status" value="2"/>
</dbReference>
<evidence type="ECO:0000313" key="12">
    <source>
        <dbReference type="EMBL" id="KAI7846362.1"/>
    </source>
</evidence>
<proteinExistence type="inferred from homology"/>
<evidence type="ECO:0000313" key="13">
    <source>
        <dbReference type="Proteomes" id="UP001205105"/>
    </source>
</evidence>
<dbReference type="Gene3D" id="1.20.120.720">
    <property type="entry name" value="Myosin VI head, motor domain, U50 subdomain"/>
    <property type="match status" value="1"/>
</dbReference>
<dbReference type="InterPro" id="IPR004009">
    <property type="entry name" value="SH3_Myosin"/>
</dbReference>
<dbReference type="GO" id="GO:0016459">
    <property type="term" value="C:myosin complex"/>
    <property type="evidence" value="ECO:0007669"/>
    <property type="project" value="UniProtKB-KW"/>
</dbReference>
<keyword evidence="2 7" id="KW-0067">ATP-binding</keyword>
<feature type="compositionally biased region" description="Low complexity" evidence="9">
    <location>
        <begin position="1053"/>
        <end position="1072"/>
    </location>
</feature>
<comment type="caution">
    <text evidence="12">The sequence shown here is derived from an EMBL/GenBank/DDBJ whole genome shotgun (WGS) entry which is preliminary data.</text>
</comment>
<dbReference type="Gene3D" id="1.20.5.190">
    <property type="match status" value="1"/>
</dbReference>
<dbReference type="GO" id="GO:0000146">
    <property type="term" value="F:microfilament motor activity"/>
    <property type="evidence" value="ECO:0007669"/>
    <property type="project" value="TreeGrafter"/>
</dbReference>
<feature type="region of interest" description="Disordered" evidence="9">
    <location>
        <begin position="1206"/>
        <end position="1266"/>
    </location>
</feature>
<sequence length="1266" mass="137937">MPSKGSRVWVQRPSEGWRRGMVAGAEGGCEISVVLDCEQLGEAAGPEVTVPLATVEPANPVLLDGVRDLTHLSYLNEPGILHVLRQRYSSDAVYTMAGPVLVAVNPFKSLPLYGPDAARLYSQRSLGSQAAAAVGEEGWEPHVFLTADRAFKQMVAFQQSQSVLITGESGAGKTETTKIVMRYLAQLAGGTGMEDRVLETNPILEAFGNAKTIHNNNSSRFGKLIEIYFNRGSHSICGALIHTYLLEKSRVVHQQPEERSYHIFYQLCQGASEEERRRYLLPASLEEFAYLSGSGCMRIPGVDDAAEFQRVKAAMAAVGITAEQQAELFAVLAAVLWLGNVQFVPLHDDAVTVDGASMPAVAAAAALLQCEQGALLAALTTRQMVAGGEQITRELGMEAALDNRDALSKAIYAAAFRWLVDRINAALAVGGRRGETTTLSILDIYGFECFKENSFEQLCINFANERLQQQARQQWARCFSKHMFRLEQEVYESEDIDWAHVEFVDNQECVDLIEARPPAGVGILSLLDEECMMPKGTDSTFAAKLQQQQAAHPRFSYNQRAPGDDFTIQHYAGPVVYSCSKFLDKNRDTLSKDLVALLQASSAPLVQLLAAEMERGQERRGSQTVGARFREQLRDLIHRLDATALHFVRCIKPNSQQVAGSFDAPLILHQLRCCGVLEVARIARAGYPTRYLHAEFAARYKHLLPELGPGPLPPCVSVLDVCRQVLAHFGVDDTQYQIGRTRLFFRAGVLGHLEDTAARMQRAALCIQSTWRMARCRHAFLAARAAAVTVQAHWRGRHGRQLFAELLRQHRAAVRIQAAARGCAQRRRYRRALAGVVAIQMAWRRHMLQERAAGRLQERCKREESLRAAAEAKRQEQETFEAVQRDFGVDAGEIRRVLGLWQEHSQAFMQWRQQPPAAQQPARTASSQLPAADDSGLLLEIAAASVDAQQQQQRMEGLQIYAHKLERTVDDLREENQLLRRALHTLQAKAEAAGDPAAAAAAAAVLATSAGAQKRRPSHTADAAAHVSLSSSSPAGSTGLPPRPPAFAIAADGTSRPGSGSTGRPGSARPSPLAVPDSGECSDDGSDSISLMSLNDGDDDSVATGAATPTAASLAAQRNDAAMVVRSLERDLNKKQSLFDDDTDFIREVRTGQAEAPGMHPDVEFKRLLVRYKDWKKQFRDRLGATQKVLKQLAKDEKRAAGLGISLGGSVRRSPTPSMRPLSPSLGGAPGLARTASQEGSGGALGGPGSSSGKHSIFGRFGARRG</sequence>
<evidence type="ECO:0000259" key="11">
    <source>
        <dbReference type="PROSITE" id="PS51844"/>
    </source>
</evidence>
<dbReference type="PRINTS" id="PR00193">
    <property type="entry name" value="MYOSINHEAVY"/>
</dbReference>
<dbReference type="InterPro" id="IPR027417">
    <property type="entry name" value="P-loop_NTPase"/>
</dbReference>
<gene>
    <name evidence="12" type="ORF">COHA_000199</name>
</gene>
<keyword evidence="3 8" id="KW-0175">Coiled coil</keyword>
<dbReference type="FunFam" id="1.10.10.820:FF:000001">
    <property type="entry name" value="Myosin heavy chain"/>
    <property type="match status" value="1"/>
</dbReference>
<dbReference type="Gene3D" id="1.10.10.820">
    <property type="match status" value="1"/>
</dbReference>
<dbReference type="InterPro" id="IPR036961">
    <property type="entry name" value="Kinesin_motor_dom_sf"/>
</dbReference>
<evidence type="ECO:0000256" key="5">
    <source>
        <dbReference type="ARBA" id="ARBA00023175"/>
    </source>
</evidence>
<dbReference type="Proteomes" id="UP001205105">
    <property type="component" value="Unassembled WGS sequence"/>
</dbReference>
<feature type="coiled-coil region" evidence="8">
    <location>
        <begin position="948"/>
        <end position="989"/>
    </location>
</feature>
<dbReference type="SMART" id="SM00242">
    <property type="entry name" value="MYSc"/>
    <property type="match status" value="1"/>
</dbReference>
<evidence type="ECO:0000256" key="7">
    <source>
        <dbReference type="PROSITE-ProRule" id="PRU00782"/>
    </source>
</evidence>
<evidence type="ECO:0000259" key="10">
    <source>
        <dbReference type="PROSITE" id="PS51456"/>
    </source>
</evidence>
<dbReference type="PROSITE" id="PS51844">
    <property type="entry name" value="SH3_LIKE"/>
    <property type="match status" value="1"/>
</dbReference>
<feature type="domain" description="Myosin motor" evidence="10">
    <location>
        <begin position="64"/>
        <end position="758"/>
    </location>
</feature>
<reference evidence="12" key="1">
    <citation type="submission" date="2020-11" db="EMBL/GenBank/DDBJ databases">
        <title>Chlorella ohadii genome sequencing and assembly.</title>
        <authorList>
            <person name="Murik O."/>
            <person name="Treves H."/>
            <person name="Kedem I."/>
            <person name="Shotland Y."/>
            <person name="Kaplan A."/>
        </authorList>
    </citation>
    <scope>NUCLEOTIDE SEQUENCE</scope>
    <source>
        <strain evidence="12">1</strain>
    </source>
</reference>
<dbReference type="InterPro" id="IPR001609">
    <property type="entry name" value="Myosin_head_motor_dom-like"/>
</dbReference>
<feature type="region of interest" description="Actin-binding" evidence="7">
    <location>
        <begin position="633"/>
        <end position="655"/>
    </location>
</feature>
<dbReference type="EMBL" id="JADXDR010000004">
    <property type="protein sequence ID" value="KAI7846362.1"/>
    <property type="molecule type" value="Genomic_DNA"/>
</dbReference>
<dbReference type="SMART" id="SM00015">
    <property type="entry name" value="IQ"/>
    <property type="match status" value="4"/>
</dbReference>
<feature type="region of interest" description="Disordered" evidence="9">
    <location>
        <begin position="1013"/>
        <end position="1105"/>
    </location>
</feature>
<feature type="compositionally biased region" description="Gly residues" evidence="9">
    <location>
        <begin position="1240"/>
        <end position="1250"/>
    </location>
</feature>
<dbReference type="CDD" id="cd23767">
    <property type="entry name" value="IQCD"/>
    <property type="match status" value="1"/>
</dbReference>
<dbReference type="PROSITE" id="PS51456">
    <property type="entry name" value="MYOSIN_MOTOR"/>
    <property type="match status" value="1"/>
</dbReference>
<evidence type="ECO:0000256" key="3">
    <source>
        <dbReference type="ARBA" id="ARBA00023054"/>
    </source>
</evidence>
<keyword evidence="4 7" id="KW-0518">Myosin</keyword>
<comment type="similarity">
    <text evidence="7">Belongs to the TRAFAC class myosin-kinesin ATPase superfamily. Myosin family.</text>
</comment>
<feature type="coiled-coil region" evidence="8">
    <location>
        <begin position="853"/>
        <end position="886"/>
    </location>
</feature>
<evidence type="ECO:0000256" key="9">
    <source>
        <dbReference type="SAM" id="MobiDB-lite"/>
    </source>
</evidence>
<accession>A0AAD5DXP4</accession>
<dbReference type="GO" id="GO:0005524">
    <property type="term" value="F:ATP binding"/>
    <property type="evidence" value="ECO:0007669"/>
    <property type="project" value="UniProtKB-UniRule"/>
</dbReference>
<evidence type="ECO:0000256" key="4">
    <source>
        <dbReference type="ARBA" id="ARBA00023123"/>
    </source>
</evidence>
<dbReference type="InterPro" id="IPR000048">
    <property type="entry name" value="IQ_motif_EF-hand-BS"/>
</dbReference>
<keyword evidence="6 7" id="KW-0009">Actin-binding</keyword>
<dbReference type="GO" id="GO:0051015">
    <property type="term" value="F:actin filament binding"/>
    <property type="evidence" value="ECO:0007669"/>
    <property type="project" value="TreeGrafter"/>
</dbReference>
<feature type="binding site" evidence="7">
    <location>
        <begin position="167"/>
        <end position="174"/>
    </location>
    <ligand>
        <name>ATP</name>
        <dbReference type="ChEBI" id="CHEBI:30616"/>
    </ligand>
</feature>
<evidence type="ECO:0000256" key="2">
    <source>
        <dbReference type="ARBA" id="ARBA00022840"/>
    </source>
</evidence>
<dbReference type="Gene3D" id="3.40.850.10">
    <property type="entry name" value="Kinesin motor domain"/>
    <property type="match status" value="1"/>
</dbReference>
<dbReference type="Pfam" id="PF00612">
    <property type="entry name" value="IQ"/>
    <property type="match status" value="3"/>
</dbReference>
<dbReference type="GO" id="GO:0016020">
    <property type="term" value="C:membrane"/>
    <property type="evidence" value="ECO:0007669"/>
    <property type="project" value="TreeGrafter"/>
</dbReference>
<organism evidence="12 13">
    <name type="scientific">Chlorella ohadii</name>
    <dbReference type="NCBI Taxonomy" id="2649997"/>
    <lineage>
        <taxon>Eukaryota</taxon>
        <taxon>Viridiplantae</taxon>
        <taxon>Chlorophyta</taxon>
        <taxon>core chlorophytes</taxon>
        <taxon>Trebouxiophyceae</taxon>
        <taxon>Chlorellales</taxon>
        <taxon>Chlorellaceae</taxon>
        <taxon>Chlorella clade</taxon>
        <taxon>Chlorella</taxon>
    </lineage>
</organism>
<dbReference type="GO" id="GO:0030048">
    <property type="term" value="P:actin filament-based movement"/>
    <property type="evidence" value="ECO:0007669"/>
    <property type="project" value="UniProtKB-ARBA"/>
</dbReference>
<evidence type="ECO:0000256" key="8">
    <source>
        <dbReference type="SAM" id="Coils"/>
    </source>
</evidence>
<dbReference type="SUPFAM" id="SSF52540">
    <property type="entry name" value="P-loop containing nucleoside triphosphate hydrolases"/>
    <property type="match status" value="1"/>
</dbReference>
<dbReference type="AlphaFoldDB" id="A0AAD5DXP4"/>
<name>A0AAD5DXP4_9CHLO</name>
<feature type="domain" description="Myosin N-terminal SH3-like" evidence="11">
    <location>
        <begin position="3"/>
        <end position="60"/>
    </location>
</feature>
<dbReference type="Pfam" id="PF00063">
    <property type="entry name" value="Myosin_head"/>
    <property type="match status" value="1"/>
</dbReference>
<keyword evidence="1 7" id="KW-0547">Nucleotide-binding</keyword>
<protein>
    <submittedName>
        <fullName evidence="12">Uncharacterized protein</fullName>
    </submittedName>
</protein>
<dbReference type="PANTHER" id="PTHR13140:SF706">
    <property type="entry name" value="DILUTE CLASS UNCONVENTIONAL MYOSIN, ISOFORM C"/>
    <property type="match status" value="1"/>
</dbReference>
<keyword evidence="13" id="KW-1185">Reference proteome</keyword>
<dbReference type="GO" id="GO:0005737">
    <property type="term" value="C:cytoplasm"/>
    <property type="evidence" value="ECO:0007669"/>
    <property type="project" value="TreeGrafter"/>
</dbReference>
<feature type="compositionally biased region" description="Low complexity" evidence="9">
    <location>
        <begin position="1021"/>
        <end position="1037"/>
    </location>
</feature>
<keyword evidence="5 7" id="KW-0505">Motor protein</keyword>